<feature type="domain" description="Polymerase beta nucleotidyltransferase" evidence="1">
    <location>
        <begin position="16"/>
        <end position="101"/>
    </location>
</feature>
<dbReference type="EMBL" id="OBEI01000002">
    <property type="protein sequence ID" value="SNZ06223.1"/>
    <property type="molecule type" value="Genomic_DNA"/>
</dbReference>
<gene>
    <name evidence="2" type="ORF">SAMN06265182_0605</name>
</gene>
<evidence type="ECO:0000313" key="3">
    <source>
        <dbReference type="Proteomes" id="UP000219036"/>
    </source>
</evidence>
<proteinExistence type="predicted"/>
<evidence type="ECO:0000313" key="2">
    <source>
        <dbReference type="EMBL" id="SNZ06223.1"/>
    </source>
</evidence>
<dbReference type="AlphaFoldDB" id="A0A285NBD5"/>
<dbReference type="NCBIfam" id="NF047752">
    <property type="entry name" value="MntA_antitoxin"/>
    <property type="match status" value="1"/>
</dbReference>
<dbReference type="PANTHER" id="PTHR43852">
    <property type="entry name" value="NUCLEOTIDYLTRANSFERASE"/>
    <property type="match status" value="1"/>
</dbReference>
<sequence>MTKTFSQNKVEKYIKRIVDELKKYNPRKIILFGSRAKGTYKKSSDIDIAVDIDLDFREKRKIKERIDQISGLYTVDLIFLSEVTEDFKKRVLEEGVVLYEKK</sequence>
<dbReference type="GO" id="GO:0016740">
    <property type="term" value="F:transferase activity"/>
    <property type="evidence" value="ECO:0007669"/>
    <property type="project" value="UniProtKB-KW"/>
</dbReference>
<keyword evidence="2" id="KW-0808">Transferase</keyword>
<dbReference type="PANTHER" id="PTHR43852:SF2">
    <property type="entry name" value="PROTEIN ADENYLYLTRANSFERASE MNTA"/>
    <property type="match status" value="1"/>
</dbReference>
<evidence type="ECO:0000259" key="1">
    <source>
        <dbReference type="Pfam" id="PF18765"/>
    </source>
</evidence>
<reference evidence="3" key="1">
    <citation type="submission" date="2017-09" db="EMBL/GenBank/DDBJ databases">
        <authorList>
            <person name="Varghese N."/>
            <person name="Submissions S."/>
        </authorList>
    </citation>
    <scope>NUCLEOTIDE SEQUENCE [LARGE SCALE GENOMIC DNA]</scope>
    <source>
        <strain evidence="3">DSM 15103</strain>
    </source>
</reference>
<dbReference type="CDD" id="cd05403">
    <property type="entry name" value="NT_KNTase_like"/>
    <property type="match status" value="1"/>
</dbReference>
<keyword evidence="3" id="KW-1185">Reference proteome</keyword>
<name>A0A285NBD5_9AQUI</name>
<dbReference type="InterPro" id="IPR041633">
    <property type="entry name" value="Polbeta"/>
</dbReference>
<dbReference type="RefSeq" id="WP_096999794.1">
    <property type="nucleotide sequence ID" value="NZ_OBEI01000002.1"/>
</dbReference>
<dbReference type="SUPFAM" id="SSF81301">
    <property type="entry name" value="Nucleotidyltransferase"/>
    <property type="match status" value="1"/>
</dbReference>
<dbReference type="Gene3D" id="3.30.460.10">
    <property type="entry name" value="Beta Polymerase, domain 2"/>
    <property type="match status" value="1"/>
</dbReference>
<dbReference type="Proteomes" id="UP000219036">
    <property type="component" value="Unassembled WGS sequence"/>
</dbReference>
<accession>A0A285NBD5</accession>
<dbReference type="OrthoDB" id="9803128at2"/>
<organism evidence="2 3">
    <name type="scientific">Persephonella hydrogeniphila</name>
    <dbReference type="NCBI Taxonomy" id="198703"/>
    <lineage>
        <taxon>Bacteria</taxon>
        <taxon>Pseudomonadati</taxon>
        <taxon>Aquificota</taxon>
        <taxon>Aquificia</taxon>
        <taxon>Aquificales</taxon>
        <taxon>Hydrogenothermaceae</taxon>
        <taxon>Persephonella</taxon>
    </lineage>
</organism>
<dbReference type="InterPro" id="IPR052930">
    <property type="entry name" value="TA_antitoxin_MntA"/>
</dbReference>
<dbReference type="InterPro" id="IPR043519">
    <property type="entry name" value="NT_sf"/>
</dbReference>
<dbReference type="Pfam" id="PF18765">
    <property type="entry name" value="Polbeta"/>
    <property type="match status" value="1"/>
</dbReference>
<protein>
    <submittedName>
        <fullName evidence="2">Predicted nucleotidyltransferase</fullName>
    </submittedName>
</protein>